<dbReference type="SUPFAM" id="SSF52402">
    <property type="entry name" value="Adenine nucleotide alpha hydrolases-like"/>
    <property type="match status" value="1"/>
</dbReference>
<dbReference type="CDD" id="cd00293">
    <property type="entry name" value="USP-like"/>
    <property type="match status" value="1"/>
</dbReference>
<gene>
    <name evidence="1" type="ORF">METZ01_LOCUS122944</name>
</gene>
<reference evidence="1" key="1">
    <citation type="submission" date="2018-05" db="EMBL/GenBank/DDBJ databases">
        <authorList>
            <person name="Lanie J.A."/>
            <person name="Ng W.-L."/>
            <person name="Kazmierczak K.M."/>
            <person name="Andrzejewski T.M."/>
            <person name="Davidsen T.M."/>
            <person name="Wayne K.J."/>
            <person name="Tettelin H."/>
            <person name="Glass J.I."/>
            <person name="Rusch D."/>
            <person name="Podicherti R."/>
            <person name="Tsui H.-C.T."/>
            <person name="Winkler M.E."/>
        </authorList>
    </citation>
    <scope>NUCLEOTIDE SEQUENCE</scope>
</reference>
<dbReference type="EMBL" id="UINC01016924">
    <property type="protein sequence ID" value="SVA70090.1"/>
    <property type="molecule type" value="Genomic_DNA"/>
</dbReference>
<accession>A0A381XZM8</accession>
<name>A0A381XZM8_9ZZZZ</name>
<dbReference type="AlphaFoldDB" id="A0A381XZM8"/>
<organism evidence="1">
    <name type="scientific">marine metagenome</name>
    <dbReference type="NCBI Taxonomy" id="408172"/>
    <lineage>
        <taxon>unclassified sequences</taxon>
        <taxon>metagenomes</taxon>
        <taxon>ecological metagenomes</taxon>
    </lineage>
</organism>
<evidence type="ECO:0000313" key="1">
    <source>
        <dbReference type="EMBL" id="SVA70090.1"/>
    </source>
</evidence>
<evidence type="ECO:0008006" key="2">
    <source>
        <dbReference type="Google" id="ProtNLM"/>
    </source>
</evidence>
<protein>
    <recommendedName>
        <fullName evidence="2">UspA domain-containing protein</fullName>
    </recommendedName>
</protein>
<sequence length="271" mass="30090">MKFLIAVGSEKYSGPTLQVGMEVASAFNASVTVVKVGSRISEYSASHVKLAHERMEEWDFDRPGVDVLEWAFKFLSDNHYITPSIVETGFSKNTLIDTGNNRAEVYLQGTTGSDVSLILRNGDIISELREEVSRGNFDVTIIGGSKKRRMAHDLIQYLDSSIFVVNQYDPKKPYKLLIAVDDSLHTEKAVKYGVRVSQAFDVNVDLVTVSKTGSFNSEDRSATNRAKKLMRRMGIQYEAHLLKGDPINIIKKTAGDDHIIVMGASTKNPLV</sequence>
<feature type="non-terminal residue" evidence="1">
    <location>
        <position position="271"/>
    </location>
</feature>
<dbReference type="Gene3D" id="3.40.50.12370">
    <property type="match status" value="1"/>
</dbReference>
<proteinExistence type="predicted"/>